<keyword evidence="1" id="KW-0472">Membrane</keyword>
<keyword evidence="1" id="KW-0812">Transmembrane</keyword>
<evidence type="ECO:0000313" key="3">
    <source>
        <dbReference type="Proteomes" id="UP000094197"/>
    </source>
</evidence>
<organism evidence="2 3">
    <name type="scientific">Leptospira tipperaryensis</name>
    <dbReference type="NCBI Taxonomy" id="2564040"/>
    <lineage>
        <taxon>Bacteria</taxon>
        <taxon>Pseudomonadati</taxon>
        <taxon>Spirochaetota</taxon>
        <taxon>Spirochaetia</taxon>
        <taxon>Leptospirales</taxon>
        <taxon>Leptospiraceae</taxon>
        <taxon>Leptospira</taxon>
    </lineage>
</organism>
<feature type="transmembrane region" description="Helical" evidence="1">
    <location>
        <begin position="73"/>
        <end position="91"/>
    </location>
</feature>
<protein>
    <submittedName>
        <fullName evidence="2">Uncharacterized protein</fullName>
    </submittedName>
</protein>
<proteinExistence type="predicted"/>
<evidence type="ECO:0000256" key="1">
    <source>
        <dbReference type="SAM" id="Phobius"/>
    </source>
</evidence>
<reference evidence="2 3" key="1">
    <citation type="submission" date="2016-04" db="EMBL/GenBank/DDBJ databases">
        <title>Complete genome seqeunce of Leptospira alstonii serovar Room22.</title>
        <authorList>
            <person name="Nally J.E."/>
            <person name="Bayles D.O."/>
            <person name="Hurley D."/>
            <person name="Fanning S."/>
            <person name="McMahon B.J."/>
            <person name="Arent Z."/>
        </authorList>
    </citation>
    <scope>NUCLEOTIDE SEQUENCE [LARGE SCALE GENOMIC DNA]</scope>
    <source>
        <strain evidence="2 3">GWTS #1</strain>
    </source>
</reference>
<keyword evidence="3" id="KW-1185">Reference proteome</keyword>
<dbReference type="OrthoDB" id="327419at2"/>
<evidence type="ECO:0000313" key="2">
    <source>
        <dbReference type="EMBL" id="AOP35769.1"/>
    </source>
</evidence>
<keyword evidence="1" id="KW-1133">Transmembrane helix</keyword>
<feature type="transmembrane region" description="Helical" evidence="1">
    <location>
        <begin position="38"/>
        <end position="61"/>
    </location>
</feature>
<accession>A0A1D7V1R6</accession>
<dbReference type="RefSeq" id="WP_069608969.1">
    <property type="nucleotide sequence ID" value="NZ_CP015217.1"/>
</dbReference>
<gene>
    <name evidence="2" type="ORF">A0128_19145</name>
</gene>
<dbReference type="EMBL" id="CP015217">
    <property type="protein sequence ID" value="AOP35769.1"/>
    <property type="molecule type" value="Genomic_DNA"/>
</dbReference>
<name>A0A1D7V1R6_9LEPT</name>
<dbReference type="Proteomes" id="UP000094197">
    <property type="component" value="Chromosome 1"/>
</dbReference>
<dbReference type="KEGG" id="laj:A0128_19145"/>
<sequence length="198" mass="22591">MSQITGFFSDLKTSFDSLSQSIQSFLETVGVITSFLKILFSIVPLDLFLVLIFSLILVFLFNTISPSTSRFNYTLGVAIVSVLRSFFHHSISQTWNLGPVLLTAFYLLMPAYFFFLLRIGFVFLKKFYQRKKSIHPNDLESALANVQKSFQNLMANGYAKLYVSDSKTISDPNSLKEHIEEMERTVQGLKNILNSKKE</sequence>
<dbReference type="AlphaFoldDB" id="A0A1D7V1R6"/>
<feature type="transmembrane region" description="Helical" evidence="1">
    <location>
        <begin position="103"/>
        <end position="124"/>
    </location>
</feature>